<protein>
    <submittedName>
        <fullName evidence="1">Uncharacterized protein</fullName>
    </submittedName>
</protein>
<gene>
    <name evidence="1" type="ORF">LCGC14_2470130</name>
</gene>
<evidence type="ECO:0000313" key="1">
    <source>
        <dbReference type="EMBL" id="KKL18976.1"/>
    </source>
</evidence>
<accession>A0A0F9DMQ5</accession>
<comment type="caution">
    <text evidence="1">The sequence shown here is derived from an EMBL/GenBank/DDBJ whole genome shotgun (WGS) entry which is preliminary data.</text>
</comment>
<dbReference type="EMBL" id="LAZR01038656">
    <property type="protein sequence ID" value="KKL18976.1"/>
    <property type="molecule type" value="Genomic_DNA"/>
</dbReference>
<proteinExistence type="predicted"/>
<reference evidence="1" key="1">
    <citation type="journal article" date="2015" name="Nature">
        <title>Complex archaea that bridge the gap between prokaryotes and eukaryotes.</title>
        <authorList>
            <person name="Spang A."/>
            <person name="Saw J.H."/>
            <person name="Jorgensen S.L."/>
            <person name="Zaremba-Niedzwiedzka K."/>
            <person name="Martijn J."/>
            <person name="Lind A.E."/>
            <person name="van Eijk R."/>
            <person name="Schleper C."/>
            <person name="Guy L."/>
            <person name="Ettema T.J."/>
        </authorList>
    </citation>
    <scope>NUCLEOTIDE SEQUENCE</scope>
</reference>
<name>A0A0F9DMQ5_9ZZZZ</name>
<dbReference type="AlphaFoldDB" id="A0A0F9DMQ5"/>
<organism evidence="1">
    <name type="scientific">marine sediment metagenome</name>
    <dbReference type="NCBI Taxonomy" id="412755"/>
    <lineage>
        <taxon>unclassified sequences</taxon>
        <taxon>metagenomes</taxon>
        <taxon>ecological metagenomes</taxon>
    </lineage>
</organism>
<sequence>MAKKVIWVNVAELNDGEIWDWCREMYGTIQAGSAAFRRYAAEHFSRDSEG</sequence>